<dbReference type="Gene3D" id="3.30.70.1060">
    <property type="entry name" value="Dimeric alpha+beta barrel"/>
    <property type="match status" value="1"/>
</dbReference>
<dbReference type="PANTHER" id="PTHR37828:SF1">
    <property type="entry name" value="YCII-RELATED DOMAIN-CONTAINING PROTEIN"/>
    <property type="match status" value="1"/>
</dbReference>
<evidence type="ECO:0000313" key="3">
    <source>
        <dbReference type="EMBL" id="AIQ15042.1"/>
    </source>
</evidence>
<dbReference type="InterPro" id="IPR005545">
    <property type="entry name" value="YCII"/>
</dbReference>
<sequence>MTLNRYLLITARTEHFNPEDVAGHYEHLDRLKKEGCLEMYGPFGDATGGAYLISASSLAEAEEIGNADPLIRRGSSTVTVKEWRLR</sequence>
<gene>
    <name evidence="3" type="ORF">PDUR_26590</name>
</gene>
<feature type="domain" description="YCII-related" evidence="2">
    <location>
        <begin position="20"/>
        <end position="84"/>
    </location>
</feature>
<accession>A0A089HVC9</accession>
<dbReference type="EMBL" id="CP009288">
    <property type="protein sequence ID" value="AIQ15042.1"/>
    <property type="molecule type" value="Genomic_DNA"/>
</dbReference>
<dbReference type="Proteomes" id="UP000029409">
    <property type="component" value="Chromosome"/>
</dbReference>
<name>A0A089HVC9_PAEDU</name>
<evidence type="ECO:0000313" key="4">
    <source>
        <dbReference type="Proteomes" id="UP000029409"/>
    </source>
</evidence>
<proteinExistence type="inferred from homology"/>
<organism evidence="3 4">
    <name type="scientific">Paenibacillus durus</name>
    <name type="common">Paenibacillus azotofixans</name>
    <dbReference type="NCBI Taxonomy" id="44251"/>
    <lineage>
        <taxon>Bacteria</taxon>
        <taxon>Bacillati</taxon>
        <taxon>Bacillota</taxon>
        <taxon>Bacilli</taxon>
        <taxon>Bacillales</taxon>
        <taxon>Paenibacillaceae</taxon>
        <taxon>Paenibacillus</taxon>
    </lineage>
</organism>
<dbReference type="eggNOG" id="COG2350">
    <property type="taxonomic scope" value="Bacteria"/>
</dbReference>
<evidence type="ECO:0000259" key="2">
    <source>
        <dbReference type="Pfam" id="PF03795"/>
    </source>
</evidence>
<comment type="similarity">
    <text evidence="1">Belongs to the YciI family.</text>
</comment>
<dbReference type="PANTHER" id="PTHR37828">
    <property type="entry name" value="GSR2449 PROTEIN"/>
    <property type="match status" value="1"/>
</dbReference>
<reference evidence="3 4" key="1">
    <citation type="submission" date="2014-08" db="EMBL/GenBank/DDBJ databases">
        <title>Comparative genomics of the Paenibacillus odorifer group.</title>
        <authorList>
            <person name="den Bakker H.C."/>
            <person name="Tsai Y.-C."/>
            <person name="Martin N."/>
            <person name="Korlach J."/>
            <person name="Wiedmann M."/>
        </authorList>
    </citation>
    <scope>NUCLEOTIDE SEQUENCE [LARGE SCALE GENOMIC DNA]</scope>
    <source>
        <strain evidence="3 4">DSM 1735</strain>
    </source>
</reference>
<dbReference type="KEGG" id="pdu:PDUR_26590"/>
<keyword evidence="4" id="KW-1185">Reference proteome</keyword>
<dbReference type="AlphaFoldDB" id="A0A089HVC9"/>
<dbReference type="InterPro" id="IPR011008">
    <property type="entry name" value="Dimeric_a/b-barrel"/>
</dbReference>
<dbReference type="SUPFAM" id="SSF54909">
    <property type="entry name" value="Dimeric alpha+beta barrel"/>
    <property type="match status" value="1"/>
</dbReference>
<dbReference type="Pfam" id="PF03795">
    <property type="entry name" value="YCII"/>
    <property type="match status" value="1"/>
</dbReference>
<dbReference type="STRING" id="44251.PDUR_26590"/>
<evidence type="ECO:0000256" key="1">
    <source>
        <dbReference type="ARBA" id="ARBA00007689"/>
    </source>
</evidence>
<protein>
    <recommendedName>
        <fullName evidence="2">YCII-related domain-containing protein</fullName>
    </recommendedName>
</protein>